<reference evidence="6" key="1">
    <citation type="submission" date="2021-01" db="EMBL/GenBank/DDBJ databases">
        <title>Whole genome shotgun sequence of Actinoplanes rishiriensis NBRC 108556.</title>
        <authorList>
            <person name="Komaki H."/>
            <person name="Tamura T."/>
        </authorList>
    </citation>
    <scope>NUCLEOTIDE SEQUENCE</scope>
    <source>
        <strain evidence="6">NBRC 108556</strain>
    </source>
</reference>
<evidence type="ECO:0000313" key="7">
    <source>
        <dbReference type="Proteomes" id="UP000636960"/>
    </source>
</evidence>
<evidence type="ECO:0000256" key="3">
    <source>
        <dbReference type="ARBA" id="ARBA00023004"/>
    </source>
</evidence>
<dbReference type="GO" id="GO:0009055">
    <property type="term" value="F:electron transfer activity"/>
    <property type="evidence" value="ECO:0007669"/>
    <property type="project" value="InterPro"/>
</dbReference>
<gene>
    <name evidence="6" type="ORF">Ari01nite_69960</name>
</gene>
<dbReference type="InterPro" id="IPR017896">
    <property type="entry name" value="4Fe4S_Fe-S-bd"/>
</dbReference>
<sequence>MVSGGKPRWLLHEPDDSAEARLFCLPYSGCGASMYRRWPRRLGGLEICPVQPPGRENRMREPAYGTYAELAADLIASLAGYFDRPFGFFGHCGSALSAYETAVQLEAAHGPQPTAVFVSSQVAPQDGPYGSYVTMSDAELRDEVGVLIRQMGGTPTPQLVELCYEVMRADVGANARYRIAEPAVLRAPVVAIGWDADTNVDHRLMGGWAACSRDPVAVVLSGAHFQFLDAPADLLDVFAAHLAGTRQTWRVTVDRDVCVGSGTCTAAAPHAFVLDDEDKSTPLLPLLEPDESVRLAVDMCPTAALRLTI</sequence>
<organism evidence="6 7">
    <name type="scientific">Paractinoplanes rishiriensis</name>
    <dbReference type="NCBI Taxonomy" id="1050105"/>
    <lineage>
        <taxon>Bacteria</taxon>
        <taxon>Bacillati</taxon>
        <taxon>Actinomycetota</taxon>
        <taxon>Actinomycetes</taxon>
        <taxon>Micromonosporales</taxon>
        <taxon>Micromonosporaceae</taxon>
        <taxon>Paractinoplanes</taxon>
    </lineage>
</organism>
<dbReference type="GO" id="GO:0005506">
    <property type="term" value="F:iron ion binding"/>
    <property type="evidence" value="ECO:0007669"/>
    <property type="project" value="InterPro"/>
</dbReference>
<dbReference type="SUPFAM" id="SSF54862">
    <property type="entry name" value="4Fe-4S ferredoxins"/>
    <property type="match status" value="1"/>
</dbReference>
<dbReference type="Pfam" id="PF00975">
    <property type="entry name" value="Thioesterase"/>
    <property type="match status" value="1"/>
</dbReference>
<comment type="similarity">
    <text evidence="1">Belongs to the thioesterase family.</text>
</comment>
<dbReference type="PRINTS" id="PR00352">
    <property type="entry name" value="3FE4SFRDOXIN"/>
</dbReference>
<evidence type="ECO:0000259" key="5">
    <source>
        <dbReference type="PROSITE" id="PS51379"/>
    </source>
</evidence>
<dbReference type="PROSITE" id="PS51379">
    <property type="entry name" value="4FE4S_FER_2"/>
    <property type="match status" value="1"/>
</dbReference>
<dbReference type="InterPro" id="IPR001031">
    <property type="entry name" value="Thioesterase"/>
</dbReference>
<dbReference type="Proteomes" id="UP000636960">
    <property type="component" value="Unassembled WGS sequence"/>
</dbReference>
<dbReference type="Pfam" id="PF13459">
    <property type="entry name" value="Fer4_15"/>
    <property type="match status" value="1"/>
</dbReference>
<dbReference type="PANTHER" id="PTHR11487">
    <property type="entry name" value="THIOESTERASE"/>
    <property type="match status" value="1"/>
</dbReference>
<dbReference type="AlphaFoldDB" id="A0A919MTR9"/>
<dbReference type="PANTHER" id="PTHR11487:SF0">
    <property type="entry name" value="S-ACYL FATTY ACID SYNTHASE THIOESTERASE, MEDIUM CHAIN"/>
    <property type="match status" value="1"/>
</dbReference>
<keyword evidence="2" id="KW-0479">Metal-binding</keyword>
<dbReference type="InterPro" id="IPR001080">
    <property type="entry name" value="3Fe4S_ferredoxin"/>
</dbReference>
<dbReference type="InterPro" id="IPR012223">
    <property type="entry name" value="TEII"/>
</dbReference>
<evidence type="ECO:0000256" key="1">
    <source>
        <dbReference type="ARBA" id="ARBA00007169"/>
    </source>
</evidence>
<keyword evidence="4" id="KW-0411">Iron-sulfur</keyword>
<evidence type="ECO:0000256" key="2">
    <source>
        <dbReference type="ARBA" id="ARBA00022723"/>
    </source>
</evidence>
<keyword evidence="7" id="KW-1185">Reference proteome</keyword>
<dbReference type="Gene3D" id="3.40.50.1820">
    <property type="entry name" value="alpha/beta hydrolase"/>
    <property type="match status" value="1"/>
</dbReference>
<dbReference type="EMBL" id="BOMV01000073">
    <property type="protein sequence ID" value="GIE99531.1"/>
    <property type="molecule type" value="Genomic_DNA"/>
</dbReference>
<accession>A0A919MTR9</accession>
<proteinExistence type="inferred from homology"/>
<dbReference type="Gene3D" id="3.30.70.20">
    <property type="match status" value="1"/>
</dbReference>
<evidence type="ECO:0000313" key="6">
    <source>
        <dbReference type="EMBL" id="GIE99531.1"/>
    </source>
</evidence>
<dbReference type="SUPFAM" id="SSF53474">
    <property type="entry name" value="alpha/beta-Hydrolases"/>
    <property type="match status" value="1"/>
</dbReference>
<evidence type="ECO:0000256" key="4">
    <source>
        <dbReference type="ARBA" id="ARBA00023014"/>
    </source>
</evidence>
<comment type="caution">
    <text evidence="6">The sequence shown here is derived from an EMBL/GenBank/DDBJ whole genome shotgun (WGS) entry which is preliminary data.</text>
</comment>
<dbReference type="GO" id="GO:0008610">
    <property type="term" value="P:lipid biosynthetic process"/>
    <property type="evidence" value="ECO:0007669"/>
    <property type="project" value="TreeGrafter"/>
</dbReference>
<protein>
    <submittedName>
        <fullName evidence="6">Thioesterase</fullName>
    </submittedName>
</protein>
<feature type="domain" description="4Fe-4S ferredoxin-type" evidence="5">
    <location>
        <begin position="249"/>
        <end position="277"/>
    </location>
</feature>
<dbReference type="InterPro" id="IPR029058">
    <property type="entry name" value="AB_hydrolase_fold"/>
</dbReference>
<dbReference type="GO" id="GO:0051536">
    <property type="term" value="F:iron-sulfur cluster binding"/>
    <property type="evidence" value="ECO:0007669"/>
    <property type="project" value="UniProtKB-KW"/>
</dbReference>
<name>A0A919MTR9_9ACTN</name>
<keyword evidence="3" id="KW-0408">Iron</keyword>